<evidence type="ECO:0000259" key="1">
    <source>
        <dbReference type="Pfam" id="PF00149"/>
    </source>
</evidence>
<dbReference type="PANTHER" id="PTHR37844">
    <property type="entry name" value="SER/THR PROTEIN PHOSPHATASE SUPERFAMILY (AFU_ORTHOLOGUE AFUA_1G14840)"/>
    <property type="match status" value="1"/>
</dbReference>
<dbReference type="InterPro" id="IPR029052">
    <property type="entry name" value="Metallo-depent_PP-like"/>
</dbReference>
<dbReference type="SUPFAM" id="SSF56300">
    <property type="entry name" value="Metallo-dependent phosphatases"/>
    <property type="match status" value="1"/>
</dbReference>
<reference evidence="2" key="1">
    <citation type="journal article" date="2020" name="Nature">
        <title>Giant virus diversity and host interactions through global metagenomics.</title>
        <authorList>
            <person name="Schulz F."/>
            <person name="Roux S."/>
            <person name="Paez-Espino D."/>
            <person name="Jungbluth S."/>
            <person name="Walsh D.A."/>
            <person name="Denef V.J."/>
            <person name="McMahon K.D."/>
            <person name="Konstantinidis K.T."/>
            <person name="Eloe-Fadrosh E.A."/>
            <person name="Kyrpides N.C."/>
            <person name="Woyke T."/>
        </authorList>
    </citation>
    <scope>NUCLEOTIDE SEQUENCE</scope>
    <source>
        <strain evidence="2">GVMAG-M-3300021425-30</strain>
    </source>
</reference>
<name>A0A6C0CQ24_9ZZZZ</name>
<dbReference type="PANTHER" id="PTHR37844:SF1">
    <property type="entry name" value="CALCINEURIN-LIKE PHOSPHOESTERASE DOMAIN-CONTAINING PROTEIN"/>
    <property type="match status" value="1"/>
</dbReference>
<dbReference type="GO" id="GO:0016787">
    <property type="term" value="F:hydrolase activity"/>
    <property type="evidence" value="ECO:0007669"/>
    <property type="project" value="InterPro"/>
</dbReference>
<dbReference type="AlphaFoldDB" id="A0A6C0CQ24"/>
<accession>A0A6C0CQ24</accession>
<organism evidence="2">
    <name type="scientific">viral metagenome</name>
    <dbReference type="NCBI Taxonomy" id="1070528"/>
    <lineage>
        <taxon>unclassified sequences</taxon>
        <taxon>metagenomes</taxon>
        <taxon>organismal metagenomes</taxon>
    </lineage>
</organism>
<protein>
    <recommendedName>
        <fullName evidence="1">Calcineurin-like phosphoesterase domain-containing protein</fullName>
    </recommendedName>
</protein>
<proteinExistence type="predicted"/>
<evidence type="ECO:0000313" key="2">
    <source>
        <dbReference type="EMBL" id="QHT06232.1"/>
    </source>
</evidence>
<dbReference type="Pfam" id="PF00149">
    <property type="entry name" value="Metallophos"/>
    <property type="match status" value="1"/>
</dbReference>
<sequence length="253" mass="29984">MKIQIASDLHIEVYNKYPIIEPKAKYLFLAGDIGEIGNEKYEEFLNYVNQHWEKVIMILGNHEYYSKDKSYEEKLIENREFFKQFENIYLLEKDCIELEGYRIIGLTLWSKLVSNRPATKRVKKRENNELTKIGIEGLNKIHELSKQWLINNYDKTKKTIIVTHYPLSLVDSFVRPKCYSHEPIELLKEFANEYFLDIPEKQLICISGHTHFSHNFINIDLNKIQYLSNQLGYSGDKDYCGFNNDGVFYLKSM</sequence>
<feature type="domain" description="Calcineurin-like phosphoesterase" evidence="1">
    <location>
        <begin position="1"/>
        <end position="211"/>
    </location>
</feature>
<dbReference type="Gene3D" id="3.60.21.10">
    <property type="match status" value="1"/>
</dbReference>
<dbReference type="InterPro" id="IPR004843">
    <property type="entry name" value="Calcineurin-like_PHP"/>
</dbReference>
<dbReference type="EMBL" id="MN739467">
    <property type="protein sequence ID" value="QHT06232.1"/>
    <property type="molecule type" value="Genomic_DNA"/>
</dbReference>